<dbReference type="AlphaFoldDB" id="A0A9N9QQH1"/>
<dbReference type="OrthoDB" id="6419576at2759"/>
<dbReference type="Gene3D" id="3.15.10.50">
    <property type="match status" value="1"/>
</dbReference>
<protein>
    <submittedName>
        <fullName evidence="2">Uncharacterized protein</fullName>
    </submittedName>
</protein>
<feature type="chain" id="PRO_5040137350" evidence="1">
    <location>
        <begin position="18"/>
        <end position="264"/>
    </location>
</feature>
<evidence type="ECO:0000256" key="1">
    <source>
        <dbReference type="SAM" id="SignalP"/>
    </source>
</evidence>
<gene>
    <name evidence="2" type="ORF">CEUTPL_LOCUS10288</name>
</gene>
<evidence type="ECO:0000313" key="2">
    <source>
        <dbReference type="EMBL" id="CAG9769814.1"/>
    </source>
</evidence>
<reference evidence="2" key="1">
    <citation type="submission" date="2022-01" db="EMBL/GenBank/DDBJ databases">
        <authorList>
            <person name="King R."/>
        </authorList>
    </citation>
    <scope>NUCLEOTIDE SEQUENCE</scope>
</reference>
<dbReference type="EMBL" id="OU892282">
    <property type="protein sequence ID" value="CAG9769814.1"/>
    <property type="molecule type" value="Genomic_DNA"/>
</dbReference>
<organism evidence="2 3">
    <name type="scientific">Ceutorhynchus assimilis</name>
    <name type="common">cabbage seed weevil</name>
    <dbReference type="NCBI Taxonomy" id="467358"/>
    <lineage>
        <taxon>Eukaryota</taxon>
        <taxon>Metazoa</taxon>
        <taxon>Ecdysozoa</taxon>
        <taxon>Arthropoda</taxon>
        <taxon>Hexapoda</taxon>
        <taxon>Insecta</taxon>
        <taxon>Pterygota</taxon>
        <taxon>Neoptera</taxon>
        <taxon>Endopterygota</taxon>
        <taxon>Coleoptera</taxon>
        <taxon>Polyphaga</taxon>
        <taxon>Cucujiformia</taxon>
        <taxon>Curculionidae</taxon>
        <taxon>Ceutorhynchinae</taxon>
        <taxon>Ceutorhynchus</taxon>
    </lineage>
</organism>
<evidence type="ECO:0000313" key="3">
    <source>
        <dbReference type="Proteomes" id="UP001152799"/>
    </source>
</evidence>
<dbReference type="GO" id="GO:0008289">
    <property type="term" value="F:lipid binding"/>
    <property type="evidence" value="ECO:0007669"/>
    <property type="project" value="InterPro"/>
</dbReference>
<dbReference type="InterPro" id="IPR038602">
    <property type="entry name" value="Mite_allergen_7_sf"/>
</dbReference>
<dbReference type="Proteomes" id="UP001152799">
    <property type="component" value="Chromosome 6"/>
</dbReference>
<sequence>MKATAPLLLLFAGLVIAENYKLNPDITTEKLQPIKVTDEVLPAISWNLFKEILLLTGQLEDGHIQADVTEYAKKVLEYVQTFIVKKGLEPLVLSDQKIKLVPTGTCTLTNGTLNNLSSISLSDSVIVKYSHNGEIMEVTLPLAFESLSIDYKYRTKITLLSVKGGVQAKIKNVKLNLHLGFNFTSFYAFVDKADVRDSGSISLEFSGQGIADWVIDLLAGVLTTLFHGIILNVVNDIIDTPVEGVVDSINNLIDTLLLRNTSIY</sequence>
<keyword evidence="1" id="KW-0732">Signal</keyword>
<dbReference type="InterPro" id="IPR020234">
    <property type="entry name" value="Mite_allergen_group-7"/>
</dbReference>
<dbReference type="SUPFAM" id="SSF55394">
    <property type="entry name" value="Bactericidal permeability-increasing protein, BPI"/>
    <property type="match status" value="1"/>
</dbReference>
<proteinExistence type="predicted"/>
<dbReference type="InterPro" id="IPR017943">
    <property type="entry name" value="Bactericidal_perm-incr_a/b_dom"/>
</dbReference>
<keyword evidence="3" id="KW-1185">Reference proteome</keyword>
<feature type="signal peptide" evidence="1">
    <location>
        <begin position="1"/>
        <end position="17"/>
    </location>
</feature>
<accession>A0A9N9QQH1</accession>
<dbReference type="Pfam" id="PF16984">
    <property type="entry name" value="Grp7_allergen"/>
    <property type="match status" value="1"/>
</dbReference>
<name>A0A9N9QQH1_9CUCU</name>